<evidence type="ECO:0000313" key="3">
    <source>
        <dbReference type="EMBL" id="OAT52450.1"/>
    </source>
</evidence>
<dbReference type="InterPro" id="IPR039445">
    <property type="entry name" value="DauR-like_HTH"/>
</dbReference>
<name>A0A1B7JX40_9ENTR</name>
<dbReference type="Proteomes" id="UP000078386">
    <property type="component" value="Unassembled WGS sequence"/>
</dbReference>
<proteinExistence type="predicted"/>
<keyword evidence="4" id="KW-1185">Reference proteome</keyword>
<organism evidence="3 4">
    <name type="scientific">Kluyvera georgiana ATCC 51603</name>
    <dbReference type="NCBI Taxonomy" id="1354264"/>
    <lineage>
        <taxon>Bacteria</taxon>
        <taxon>Pseudomonadati</taxon>
        <taxon>Pseudomonadota</taxon>
        <taxon>Gammaproteobacteria</taxon>
        <taxon>Enterobacterales</taxon>
        <taxon>Enterobacteriaceae</taxon>
        <taxon>Kluyvera</taxon>
    </lineage>
</organism>
<evidence type="ECO:0000259" key="1">
    <source>
        <dbReference type="Pfam" id="PF08348"/>
    </source>
</evidence>
<dbReference type="PANTHER" id="PTHR35568:SF1">
    <property type="entry name" value="TRANSCRIPTIONAL REGULATOR DAUR"/>
    <property type="match status" value="1"/>
</dbReference>
<feature type="domain" description="YheO-like" evidence="1">
    <location>
        <begin position="13"/>
        <end position="127"/>
    </location>
</feature>
<dbReference type="PATRIC" id="fig|1354264.4.peg.2512"/>
<protein>
    <submittedName>
        <fullName evidence="3">PAS domain-containing protein</fullName>
    </submittedName>
</protein>
<comment type="caution">
    <text evidence="3">The sequence shown here is derived from an EMBL/GenBank/DDBJ whole genome shotgun (WGS) entry which is preliminary data.</text>
</comment>
<dbReference type="Pfam" id="PF08348">
    <property type="entry name" value="PAS_6"/>
    <property type="match status" value="1"/>
</dbReference>
<dbReference type="EMBL" id="LXEU01000049">
    <property type="protein sequence ID" value="OAT52450.1"/>
    <property type="molecule type" value="Genomic_DNA"/>
</dbReference>
<dbReference type="RefSeq" id="WP_064545592.1">
    <property type="nucleotide sequence ID" value="NZ_LXEU01000049.1"/>
</dbReference>
<dbReference type="PANTHER" id="PTHR35568">
    <property type="entry name" value="TRANSCRIPTIONAL REGULATOR DAUR"/>
    <property type="match status" value="1"/>
</dbReference>
<dbReference type="InterPro" id="IPR039446">
    <property type="entry name" value="DauR-like"/>
</dbReference>
<dbReference type="Pfam" id="PF13309">
    <property type="entry name" value="HTH_22"/>
    <property type="match status" value="1"/>
</dbReference>
<reference evidence="3 4" key="1">
    <citation type="submission" date="2016-04" db="EMBL/GenBank/DDBJ databases">
        <title>ATOL: Assembling a taxonomically balanced genome-scale reconstruction of the evolutionary history of the Enterobacteriaceae.</title>
        <authorList>
            <person name="Plunkett G.III."/>
            <person name="Neeno-Eckwall E.C."/>
            <person name="Glasner J.D."/>
            <person name="Perna N.T."/>
        </authorList>
    </citation>
    <scope>NUCLEOTIDE SEQUENCE [LARGE SCALE GENOMIC DNA]</scope>
    <source>
        <strain evidence="3 4">ATCC 51603</strain>
    </source>
</reference>
<feature type="domain" description="Transcriptional regulator DauR-like HTH" evidence="2">
    <location>
        <begin position="156"/>
        <end position="213"/>
    </location>
</feature>
<dbReference type="AlphaFoldDB" id="A0A1B7JX40"/>
<dbReference type="InterPro" id="IPR013559">
    <property type="entry name" value="YheO"/>
</dbReference>
<gene>
    <name evidence="3" type="ORF">M989_02415</name>
</gene>
<evidence type="ECO:0000313" key="4">
    <source>
        <dbReference type="Proteomes" id="UP000078386"/>
    </source>
</evidence>
<accession>A0A1B7JX40</accession>
<evidence type="ECO:0000259" key="2">
    <source>
        <dbReference type="Pfam" id="PF13309"/>
    </source>
</evidence>
<sequence>MIAERDTLIATLSASLAALKATLPANTEVVLHDLTQPQSSVVGIVNGHVSGRQVGDGLLSGPEEDDGFLGLIDETQPPSSTRLFSGYTSYARGGKPLSSASTLYYDANGKAVAAFCVNVDMEPVMRFRRELDYLVSGISAAQPAENPATPLPSQSLAEVLARFQATPEENPKAFRLRVVSELHSMGIFKIKGSVNEVASALGVTRYTIYNYLDKLNEQ</sequence>